<comment type="caution">
    <text evidence="1">The sequence shown here is derived from an EMBL/GenBank/DDBJ whole genome shotgun (WGS) entry which is preliminary data.</text>
</comment>
<reference evidence="1 2" key="1">
    <citation type="submission" date="2019-05" db="EMBL/GenBank/DDBJ databases">
        <title>Another draft genome of Portunus trituberculatus and its Hox gene families provides insights of decapod evolution.</title>
        <authorList>
            <person name="Jeong J.-H."/>
            <person name="Song I."/>
            <person name="Kim S."/>
            <person name="Choi T."/>
            <person name="Kim D."/>
            <person name="Ryu S."/>
            <person name="Kim W."/>
        </authorList>
    </citation>
    <scope>NUCLEOTIDE SEQUENCE [LARGE SCALE GENOMIC DNA]</scope>
    <source>
        <tissue evidence="1">Muscle</tissue>
    </source>
</reference>
<dbReference type="Proteomes" id="UP000324222">
    <property type="component" value="Unassembled WGS sequence"/>
</dbReference>
<organism evidence="1 2">
    <name type="scientific">Portunus trituberculatus</name>
    <name type="common">Swimming crab</name>
    <name type="synonym">Neptunus trituberculatus</name>
    <dbReference type="NCBI Taxonomy" id="210409"/>
    <lineage>
        <taxon>Eukaryota</taxon>
        <taxon>Metazoa</taxon>
        <taxon>Ecdysozoa</taxon>
        <taxon>Arthropoda</taxon>
        <taxon>Crustacea</taxon>
        <taxon>Multicrustacea</taxon>
        <taxon>Malacostraca</taxon>
        <taxon>Eumalacostraca</taxon>
        <taxon>Eucarida</taxon>
        <taxon>Decapoda</taxon>
        <taxon>Pleocyemata</taxon>
        <taxon>Brachyura</taxon>
        <taxon>Eubrachyura</taxon>
        <taxon>Portunoidea</taxon>
        <taxon>Portunidae</taxon>
        <taxon>Portuninae</taxon>
        <taxon>Portunus</taxon>
    </lineage>
</organism>
<sequence length="69" mass="7833">MPHTRSGRGNEVTTGRLVVQCSARLERLLCFGVTRNQNHFLGLFKINNVCGLRRARGQANLYVQVRCFV</sequence>
<proteinExistence type="predicted"/>
<keyword evidence="2" id="KW-1185">Reference proteome</keyword>
<dbReference type="EMBL" id="VSRR010000626">
    <property type="protein sequence ID" value="MPC17860.1"/>
    <property type="molecule type" value="Genomic_DNA"/>
</dbReference>
<dbReference type="AlphaFoldDB" id="A0A5B7D966"/>
<accession>A0A5B7D966</accession>
<evidence type="ECO:0000313" key="2">
    <source>
        <dbReference type="Proteomes" id="UP000324222"/>
    </source>
</evidence>
<protein>
    <submittedName>
        <fullName evidence="1">Uncharacterized protein</fullName>
    </submittedName>
</protein>
<name>A0A5B7D966_PORTR</name>
<evidence type="ECO:0000313" key="1">
    <source>
        <dbReference type="EMBL" id="MPC17860.1"/>
    </source>
</evidence>
<gene>
    <name evidence="1" type="ORF">E2C01_010727</name>
</gene>